<dbReference type="EMBL" id="JABTTQ020000005">
    <property type="protein sequence ID" value="KAK6155439.1"/>
    <property type="molecule type" value="Genomic_DNA"/>
</dbReference>
<dbReference type="PANTHER" id="PTHR21433:SF0">
    <property type="entry name" value="TRANSMEMBRANE PROTEIN 120 HOMOLOG"/>
    <property type="match status" value="1"/>
</dbReference>
<keyword evidence="4 6" id="KW-1133">Transmembrane helix</keyword>
<dbReference type="Proteomes" id="UP001318860">
    <property type="component" value="Unassembled WGS sequence"/>
</dbReference>
<dbReference type="EMBL" id="JABTTQ020001113">
    <property type="protein sequence ID" value="KAK6135172.1"/>
    <property type="molecule type" value="Genomic_DNA"/>
</dbReference>
<sequence>MGDSPEESPSVGGEVSSLVEQAKELQETASSLVSRTSREEDALRQRVALLDSHINSVRSSLRSSKNLDKFEEELIRARYLLSEGDAAAFLPNKSHGSFLRMFLGPINVKANRKDVQLKVKEEYNNFRDRTAVLFLCLPSLLLMLRSWIWDGCLPALPVQLYQAWLLYLYTGLALRENILRVNGSDIRPWWIKHHYCAMAMALISLTWEIQRGPDCAQKQVRGVQLFLKWAIMQGVVMMLQNRYQRQRLYTRIALGKARRMDVVWGETAGVAGQLLLLCPILFVLQGFEAYVGFLLLKTAGFGSDWQVITCGVLLIIMAVGNFANTVQTLVTKSRVKAKIKRDKSRQELHQGSDDKSL</sequence>
<keyword evidence="3 6" id="KW-0812">Transmembrane</keyword>
<evidence type="ECO:0000313" key="9">
    <source>
        <dbReference type="Proteomes" id="UP001318860"/>
    </source>
</evidence>
<evidence type="ECO:0000256" key="6">
    <source>
        <dbReference type="SAM" id="Phobius"/>
    </source>
</evidence>
<comment type="caution">
    <text evidence="7">The sequence shown here is derived from an EMBL/GenBank/DDBJ whole genome shotgun (WGS) entry which is preliminary data.</text>
</comment>
<evidence type="ECO:0000256" key="4">
    <source>
        <dbReference type="ARBA" id="ARBA00022989"/>
    </source>
</evidence>
<reference evidence="7" key="2">
    <citation type="submission" date="2024-01" db="EMBL/GenBank/DDBJ databases">
        <authorList>
            <person name="Ma L."/>
        </authorList>
    </citation>
    <scope>NUCLEOTIDE SEQUENCE</scope>
    <source>
        <strain evidence="7">DH-2019</strain>
        <tissue evidence="7">Leaves</tissue>
    </source>
</reference>
<dbReference type="PANTHER" id="PTHR21433">
    <property type="entry name" value="TRANSMEMBRANE PROTEIN INDUCED BY TUMOR NECROSIS FACTOR ALPHA"/>
    <property type="match status" value="1"/>
</dbReference>
<dbReference type="Pfam" id="PF07851">
    <property type="entry name" value="TMEM120A-B"/>
    <property type="match status" value="1"/>
</dbReference>
<feature type="transmembrane region" description="Helical" evidence="6">
    <location>
        <begin position="305"/>
        <end position="330"/>
    </location>
</feature>
<keyword evidence="9" id="KW-1185">Reference proteome</keyword>
<comment type="subcellular location">
    <subcellularLocation>
        <location evidence="1">Membrane</location>
        <topology evidence="1">Multi-pass membrane protein</topology>
    </subcellularLocation>
</comment>
<evidence type="ECO:0000256" key="1">
    <source>
        <dbReference type="ARBA" id="ARBA00004141"/>
    </source>
</evidence>
<organism evidence="7 9">
    <name type="scientific">Rehmannia glutinosa</name>
    <name type="common">Chinese foxglove</name>
    <dbReference type="NCBI Taxonomy" id="99300"/>
    <lineage>
        <taxon>Eukaryota</taxon>
        <taxon>Viridiplantae</taxon>
        <taxon>Streptophyta</taxon>
        <taxon>Embryophyta</taxon>
        <taxon>Tracheophyta</taxon>
        <taxon>Spermatophyta</taxon>
        <taxon>Magnoliopsida</taxon>
        <taxon>eudicotyledons</taxon>
        <taxon>Gunneridae</taxon>
        <taxon>Pentapetalae</taxon>
        <taxon>asterids</taxon>
        <taxon>lamiids</taxon>
        <taxon>Lamiales</taxon>
        <taxon>Orobanchaceae</taxon>
        <taxon>Rehmannieae</taxon>
        <taxon>Rehmannia</taxon>
    </lineage>
</organism>
<feature type="transmembrane region" description="Helical" evidence="6">
    <location>
        <begin position="262"/>
        <end position="285"/>
    </location>
</feature>
<accession>A0ABR0VJR9</accession>
<evidence type="ECO:0000256" key="5">
    <source>
        <dbReference type="ARBA" id="ARBA00023136"/>
    </source>
</evidence>
<reference evidence="7 9" key="1">
    <citation type="journal article" date="2021" name="Comput. Struct. Biotechnol. J.">
        <title>De novo genome assembly of the potent medicinal plant Rehmannia glutinosa using nanopore technology.</title>
        <authorList>
            <person name="Ma L."/>
            <person name="Dong C."/>
            <person name="Song C."/>
            <person name="Wang X."/>
            <person name="Zheng X."/>
            <person name="Niu Y."/>
            <person name="Chen S."/>
            <person name="Feng W."/>
        </authorList>
    </citation>
    <scope>NUCLEOTIDE SEQUENCE [LARGE SCALE GENOMIC DNA]</scope>
    <source>
        <strain evidence="7">DH-2019</strain>
    </source>
</reference>
<gene>
    <name evidence="8" type="ORF">DH2020_009687</name>
    <name evidence="7" type="ORF">DH2020_031068</name>
</gene>
<keyword evidence="5 6" id="KW-0472">Membrane</keyword>
<evidence type="ECO:0000256" key="2">
    <source>
        <dbReference type="ARBA" id="ARBA00009700"/>
    </source>
</evidence>
<evidence type="ECO:0000313" key="7">
    <source>
        <dbReference type="EMBL" id="KAK6135172.1"/>
    </source>
</evidence>
<evidence type="ECO:0000256" key="3">
    <source>
        <dbReference type="ARBA" id="ARBA00022692"/>
    </source>
</evidence>
<name>A0ABR0VJR9_REHGL</name>
<evidence type="ECO:0008006" key="10">
    <source>
        <dbReference type="Google" id="ProtNLM"/>
    </source>
</evidence>
<dbReference type="InterPro" id="IPR012926">
    <property type="entry name" value="TMEM120A/B"/>
</dbReference>
<protein>
    <recommendedName>
        <fullName evidence="10">Transmembrane protein 120 homolog</fullName>
    </recommendedName>
</protein>
<proteinExistence type="inferred from homology"/>
<comment type="similarity">
    <text evidence="2">Belongs to the TMEM120 family.</text>
</comment>
<evidence type="ECO:0000313" key="8">
    <source>
        <dbReference type="EMBL" id="KAK6155439.1"/>
    </source>
</evidence>